<dbReference type="Proteomes" id="UP000740926">
    <property type="component" value="Unassembled WGS sequence"/>
</dbReference>
<name>A0A9P6XQ34_9FUNG</name>
<proteinExistence type="predicted"/>
<evidence type="ECO:0000259" key="1">
    <source>
        <dbReference type="PROSITE" id="PS51063"/>
    </source>
</evidence>
<dbReference type="InterPro" id="IPR036390">
    <property type="entry name" value="WH_DNA-bd_sf"/>
</dbReference>
<gene>
    <name evidence="2" type="ORF">G6F50_017396</name>
</gene>
<reference evidence="2 3" key="1">
    <citation type="journal article" date="2020" name="Microb. Genom.">
        <title>Genetic diversity of clinical and environmental Mucorales isolates obtained from an investigation of mucormycosis cases among solid organ transplant recipients.</title>
        <authorList>
            <person name="Nguyen M.H."/>
            <person name="Kaul D."/>
            <person name="Muto C."/>
            <person name="Cheng S.J."/>
            <person name="Richter R.A."/>
            <person name="Bruno V.M."/>
            <person name="Liu G."/>
            <person name="Beyhan S."/>
            <person name="Sundermann A.J."/>
            <person name="Mounaud S."/>
            <person name="Pasculle A.W."/>
            <person name="Nierman W.C."/>
            <person name="Driscoll E."/>
            <person name="Cumbie R."/>
            <person name="Clancy C.J."/>
            <person name="Dupont C.L."/>
        </authorList>
    </citation>
    <scope>NUCLEOTIDE SEQUENCE [LARGE SCALE GENOMIC DNA]</scope>
    <source>
        <strain evidence="2 3">GL24</strain>
    </source>
</reference>
<evidence type="ECO:0000313" key="3">
    <source>
        <dbReference type="Proteomes" id="UP000740926"/>
    </source>
</evidence>
<dbReference type="GO" id="GO:0003677">
    <property type="term" value="F:DNA binding"/>
    <property type="evidence" value="ECO:0007669"/>
    <property type="project" value="InterPro"/>
</dbReference>
<organism evidence="2 3">
    <name type="scientific">Rhizopus delemar</name>
    <dbReference type="NCBI Taxonomy" id="936053"/>
    <lineage>
        <taxon>Eukaryota</taxon>
        <taxon>Fungi</taxon>
        <taxon>Fungi incertae sedis</taxon>
        <taxon>Mucoromycota</taxon>
        <taxon>Mucoromycotina</taxon>
        <taxon>Mucoromycetes</taxon>
        <taxon>Mucorales</taxon>
        <taxon>Mucorineae</taxon>
        <taxon>Rhizopodaceae</taxon>
        <taxon>Rhizopus</taxon>
    </lineage>
</organism>
<evidence type="ECO:0000313" key="2">
    <source>
        <dbReference type="EMBL" id="KAG1530320.1"/>
    </source>
</evidence>
<dbReference type="PROSITE" id="PS51063">
    <property type="entry name" value="HTH_CRP_2"/>
    <property type="match status" value="1"/>
</dbReference>
<dbReference type="InterPro" id="IPR036388">
    <property type="entry name" value="WH-like_DNA-bd_sf"/>
</dbReference>
<comment type="caution">
    <text evidence="2">The sequence shown here is derived from an EMBL/GenBank/DDBJ whole genome shotgun (WGS) entry which is preliminary data.</text>
</comment>
<accession>A0A9P6XQ34</accession>
<dbReference type="InterPro" id="IPR012318">
    <property type="entry name" value="HTH_CRP"/>
</dbReference>
<feature type="domain" description="HTH crp-type" evidence="1">
    <location>
        <begin position="1"/>
        <end position="55"/>
    </location>
</feature>
<dbReference type="Pfam" id="PF13545">
    <property type="entry name" value="HTH_Crp_2"/>
    <property type="match status" value="1"/>
</dbReference>
<protein>
    <recommendedName>
        <fullName evidence="1">HTH crp-type domain-containing protein</fullName>
    </recommendedName>
</protein>
<dbReference type="GO" id="GO:0006355">
    <property type="term" value="P:regulation of DNA-templated transcription"/>
    <property type="evidence" value="ECO:0007669"/>
    <property type="project" value="InterPro"/>
</dbReference>
<dbReference type="EMBL" id="JAANIU010012713">
    <property type="protein sequence ID" value="KAG1530320.1"/>
    <property type="molecule type" value="Genomic_DNA"/>
</dbReference>
<dbReference type="SUPFAM" id="SSF46785">
    <property type="entry name" value="Winged helix' DNA-binding domain"/>
    <property type="match status" value="1"/>
</dbReference>
<dbReference type="Gene3D" id="1.10.10.10">
    <property type="entry name" value="Winged helix-like DNA-binding domain superfamily/Winged helix DNA-binding domain"/>
    <property type="match status" value="1"/>
</dbReference>
<keyword evidence="3" id="KW-1185">Reference proteome</keyword>
<sequence>MTQDRAHADHFHLTHEYLAHMLGVRRVGVTVAASALQQRKLIAYHRGDIAVLDRRGLESAACECYAADLLSYARFSCPPK</sequence>
<dbReference type="AlphaFoldDB" id="A0A9P6XQ34"/>